<dbReference type="OMA" id="TEDKPIW"/>
<gene>
    <name evidence="9" type="primary">LOC106154542</name>
</gene>
<protein>
    <recommendedName>
        <fullName evidence="6">Small ribosomal subunit protein mS23</fullName>
    </recommendedName>
</protein>
<dbReference type="InterPro" id="IPR059242">
    <property type="entry name" value="mS23_dom"/>
</dbReference>
<evidence type="ECO:0000256" key="1">
    <source>
        <dbReference type="ARBA" id="ARBA00004173"/>
    </source>
</evidence>
<dbReference type="STRING" id="7574.A0A1S3HFW9"/>
<dbReference type="GeneID" id="106154542"/>
<proteinExistence type="inferred from homology"/>
<evidence type="ECO:0000256" key="4">
    <source>
        <dbReference type="ARBA" id="ARBA00023128"/>
    </source>
</evidence>
<evidence type="ECO:0000259" key="7">
    <source>
        <dbReference type="Pfam" id="PF10484"/>
    </source>
</evidence>
<sequence>MAGSRIEKVGNVYTRMRGMLLSKTFKVKDEPPWFAVWEHFPPARDPKWSKRTGDRKYVPRIFYKEDVIRAQFYNTFKQDEPLDLTEDGNLLPCDVFVKKFHEVLESGVTPKEVFAATEEALKSEGMVLNRKSVEIKKGPIEEALTRIPGKTLGRS</sequence>
<evidence type="ECO:0000256" key="5">
    <source>
        <dbReference type="ARBA" id="ARBA00023274"/>
    </source>
</evidence>
<dbReference type="InterPro" id="IPR023611">
    <property type="entry name" value="mS23_dom_met"/>
</dbReference>
<dbReference type="InterPro" id="IPR019520">
    <property type="entry name" value="Ribosomal_mS23_met"/>
</dbReference>
<accession>A0A1S3HFW9</accession>
<keyword evidence="5" id="KW-0687">Ribonucleoprotein</keyword>
<organism evidence="8 9">
    <name type="scientific">Lingula anatina</name>
    <name type="common">Brachiopod</name>
    <name type="synonym">Lingula unguis</name>
    <dbReference type="NCBI Taxonomy" id="7574"/>
    <lineage>
        <taxon>Eukaryota</taxon>
        <taxon>Metazoa</taxon>
        <taxon>Spiralia</taxon>
        <taxon>Lophotrochozoa</taxon>
        <taxon>Brachiopoda</taxon>
        <taxon>Linguliformea</taxon>
        <taxon>Lingulata</taxon>
        <taxon>Lingulida</taxon>
        <taxon>Linguloidea</taxon>
        <taxon>Lingulidae</taxon>
        <taxon>Lingula</taxon>
    </lineage>
</organism>
<evidence type="ECO:0000256" key="6">
    <source>
        <dbReference type="ARBA" id="ARBA00035137"/>
    </source>
</evidence>
<keyword evidence="8" id="KW-1185">Reference proteome</keyword>
<dbReference type="Proteomes" id="UP000085678">
    <property type="component" value="Unplaced"/>
</dbReference>
<comment type="subcellular location">
    <subcellularLocation>
        <location evidence="1">Mitochondrion</location>
    </subcellularLocation>
</comment>
<dbReference type="GO" id="GO:0003735">
    <property type="term" value="F:structural constituent of ribosome"/>
    <property type="evidence" value="ECO:0007669"/>
    <property type="project" value="InterPro"/>
</dbReference>
<dbReference type="GO" id="GO:0005840">
    <property type="term" value="C:ribosome"/>
    <property type="evidence" value="ECO:0007669"/>
    <property type="project" value="UniProtKB-KW"/>
</dbReference>
<dbReference type="FunCoup" id="A0A1S3HFW9">
    <property type="interactions" value="483"/>
</dbReference>
<dbReference type="Pfam" id="PF10484">
    <property type="entry name" value="MRP-S23"/>
    <property type="match status" value="1"/>
</dbReference>
<name>A0A1S3HFW9_LINAN</name>
<comment type="similarity">
    <text evidence="2">Belongs to the mitochondrion-specific ribosomal protein mS23 family.</text>
</comment>
<dbReference type="InParanoid" id="A0A1S3HFW9"/>
<evidence type="ECO:0000313" key="8">
    <source>
        <dbReference type="Proteomes" id="UP000085678"/>
    </source>
</evidence>
<keyword evidence="4" id="KW-0496">Mitochondrion</keyword>
<dbReference type="AlphaFoldDB" id="A0A1S3HFW9"/>
<dbReference type="RefSeq" id="XP_013384376.1">
    <property type="nucleotide sequence ID" value="XM_013528922.1"/>
</dbReference>
<dbReference type="OrthoDB" id="10012356at2759"/>
<dbReference type="KEGG" id="lak:106154542"/>
<dbReference type="CDD" id="cd23701">
    <property type="entry name" value="At1g26750"/>
    <property type="match status" value="1"/>
</dbReference>
<dbReference type="GO" id="GO:0006412">
    <property type="term" value="P:translation"/>
    <property type="evidence" value="ECO:0007669"/>
    <property type="project" value="InterPro"/>
</dbReference>
<dbReference type="PANTHER" id="PTHR15925">
    <property type="entry name" value="MITOCHONDRIAL RIBOSOMAL PROTEIN S23"/>
    <property type="match status" value="1"/>
</dbReference>
<evidence type="ECO:0000313" key="9">
    <source>
        <dbReference type="RefSeq" id="XP_013384376.1"/>
    </source>
</evidence>
<evidence type="ECO:0000256" key="3">
    <source>
        <dbReference type="ARBA" id="ARBA00022980"/>
    </source>
</evidence>
<reference evidence="9" key="1">
    <citation type="submission" date="2025-08" db="UniProtKB">
        <authorList>
            <consortium name="RefSeq"/>
        </authorList>
    </citation>
    <scope>IDENTIFICATION</scope>
    <source>
        <tissue evidence="9">Gonads</tissue>
    </source>
</reference>
<dbReference type="GO" id="GO:0005739">
    <property type="term" value="C:mitochondrion"/>
    <property type="evidence" value="ECO:0007669"/>
    <property type="project" value="InterPro"/>
</dbReference>
<feature type="domain" description="Small ribosomal subunit protein mS23 conserved" evidence="7">
    <location>
        <begin position="2"/>
        <end position="125"/>
    </location>
</feature>
<evidence type="ECO:0000256" key="2">
    <source>
        <dbReference type="ARBA" id="ARBA00009864"/>
    </source>
</evidence>
<keyword evidence="3 9" id="KW-0689">Ribosomal protein</keyword>
<dbReference type="PANTHER" id="PTHR15925:SF2">
    <property type="entry name" value="SMALL RIBOSOMAL SUBUNIT PROTEIN MS23"/>
    <property type="match status" value="1"/>
</dbReference>